<feature type="compositionally biased region" description="Basic and acidic residues" evidence="7">
    <location>
        <begin position="269"/>
        <end position="309"/>
    </location>
</feature>
<reference evidence="9 12" key="2">
    <citation type="submission" date="2016-04" db="EMBL/GenBank/DDBJ databases">
        <title>Complete genome sequence of Thermococcus thioreducens type strain OGL-20P.</title>
        <authorList>
            <person name="Oger P.M."/>
        </authorList>
    </citation>
    <scope>NUCLEOTIDE SEQUENCE [LARGE SCALE GENOMIC DNA]</scope>
    <source>
        <strain evidence="9 12">OGL-20P</strain>
    </source>
</reference>
<evidence type="ECO:0000256" key="4">
    <source>
        <dbReference type="ARBA" id="ARBA00023110"/>
    </source>
</evidence>
<evidence type="ECO:0000313" key="11">
    <source>
        <dbReference type="Proteomes" id="UP000051862"/>
    </source>
</evidence>
<dbReference type="EMBL" id="CP015105">
    <property type="protein sequence ID" value="ASJ12371.1"/>
    <property type="molecule type" value="Genomic_DNA"/>
</dbReference>
<dbReference type="Pfam" id="PF22199">
    <property type="entry name" value="FKBP26_IF"/>
    <property type="match status" value="1"/>
</dbReference>
<feature type="compositionally biased region" description="Basic residues" evidence="7">
    <location>
        <begin position="322"/>
        <end position="349"/>
    </location>
</feature>
<proteinExistence type="inferred from homology"/>
<evidence type="ECO:0000256" key="6">
    <source>
        <dbReference type="PROSITE-ProRule" id="PRU00277"/>
    </source>
</evidence>
<keyword evidence="4 6" id="KW-0697">Rotamase</keyword>
<dbReference type="PANTHER" id="PTHR47861:SF2">
    <property type="entry name" value="LONG-TYPE PEPTIDYL-PROLYL CIS-TRANS ISOMERASE"/>
    <property type="match status" value="1"/>
</dbReference>
<evidence type="ECO:0000256" key="5">
    <source>
        <dbReference type="ARBA" id="ARBA00023235"/>
    </source>
</evidence>
<dbReference type="Pfam" id="PF00254">
    <property type="entry name" value="FKBP_C"/>
    <property type="match status" value="1"/>
</dbReference>
<dbReference type="GO" id="GO:0003755">
    <property type="term" value="F:peptidyl-prolyl cis-trans isomerase activity"/>
    <property type="evidence" value="ECO:0007669"/>
    <property type="project" value="UniProtKB-KW"/>
</dbReference>
<dbReference type="Gene3D" id="3.10.50.40">
    <property type="match status" value="1"/>
</dbReference>
<evidence type="ECO:0000256" key="2">
    <source>
        <dbReference type="ARBA" id="ARBA00006577"/>
    </source>
</evidence>
<feature type="domain" description="PPIase FKBP-type" evidence="8">
    <location>
        <begin position="7"/>
        <end position="121"/>
    </location>
</feature>
<evidence type="ECO:0000313" key="12">
    <source>
        <dbReference type="Proteomes" id="UP000250136"/>
    </source>
</evidence>
<dbReference type="STRING" id="277988.SAMN05216170_0867"/>
<dbReference type="Gene3D" id="2.40.10.330">
    <property type="match status" value="1"/>
</dbReference>
<accession>A0A0Q2RGD6</accession>
<dbReference type="Proteomes" id="UP000051862">
    <property type="component" value="Unassembled WGS sequence"/>
</dbReference>
<dbReference type="AlphaFoldDB" id="A0A0Q2RGD6"/>
<dbReference type="InterPro" id="IPR054016">
    <property type="entry name" value="FKBP26_IF"/>
</dbReference>
<evidence type="ECO:0000259" key="8">
    <source>
        <dbReference type="PROSITE" id="PS50059"/>
    </source>
</evidence>
<dbReference type="EMBL" id="LIXN01000003">
    <property type="protein sequence ID" value="KQH83102.1"/>
    <property type="molecule type" value="Genomic_DNA"/>
</dbReference>
<dbReference type="PROSITE" id="PS50059">
    <property type="entry name" value="FKBP_PPIASE"/>
    <property type="match status" value="1"/>
</dbReference>
<comment type="similarity">
    <text evidence="2">Belongs to the FKBP-type PPIase family.</text>
</comment>
<evidence type="ECO:0000313" key="9">
    <source>
        <dbReference type="EMBL" id="ASJ12371.1"/>
    </source>
</evidence>
<feature type="compositionally biased region" description="Basic and acidic residues" evidence="7">
    <location>
        <begin position="350"/>
        <end position="362"/>
    </location>
</feature>
<comment type="catalytic activity">
    <reaction evidence="1 6">
        <text>[protein]-peptidylproline (omega=180) = [protein]-peptidylproline (omega=0)</text>
        <dbReference type="Rhea" id="RHEA:16237"/>
        <dbReference type="Rhea" id="RHEA-COMP:10747"/>
        <dbReference type="Rhea" id="RHEA-COMP:10748"/>
        <dbReference type="ChEBI" id="CHEBI:83833"/>
        <dbReference type="ChEBI" id="CHEBI:83834"/>
        <dbReference type="EC" id="5.2.1.8"/>
    </reaction>
</comment>
<dbReference type="Proteomes" id="UP000250136">
    <property type="component" value="Chromosome"/>
</dbReference>
<keyword evidence="5 6" id="KW-0413">Isomerase</keyword>
<sequence>MMKVQKGDVIRLHYTGKVKETGEIFDTTFEDVAKEAGIYSEKGIYGPVPIAVGAGHVLKGLDEQLEGLEVGKKYEIIVPPEKGFGKRDPKLIKTFTLGQFRRQGIYPFPGMPVEIETESGRKLKGKVLTVSGGRVRVDFNHPYAGKHLVYEVEIVEKIEDPIEKVKALIELRMPVVDTEKVIIEVGEKDVAVDFGQLLNEIDKNTLVLGEILLESDLKFIGYEEVTFKPSVEELLKPPEEEKEVAELEGEASEPLVEKAEAAEPAETETGEKPAEEMKEEPAGETAEDTKEGVKTEEAAEEKAKEPKEAEEPEETEKEEKPKRKTTRKSTKGRKTRRTTTKKTTSKKKAKAAEEKSEESKEE</sequence>
<dbReference type="PANTHER" id="PTHR47861">
    <property type="entry name" value="FKBP-TYPE PEPTIDYL-PROLYL CIS-TRANS ISOMERASE SLYD"/>
    <property type="match status" value="1"/>
</dbReference>
<dbReference type="InterPro" id="IPR048261">
    <property type="entry name" value="SlpA/SlyD-like_ins_sf"/>
</dbReference>
<dbReference type="GeneID" id="33333848"/>
<dbReference type="EC" id="5.2.1.8" evidence="3 6"/>
<dbReference type="RefSeq" id="WP_055428759.1">
    <property type="nucleotide sequence ID" value="NZ_CP015105.1"/>
</dbReference>
<dbReference type="PATRIC" id="fig|277988.4.peg.521"/>
<gene>
    <name evidence="9" type="ORF">A3L14_05455</name>
    <name evidence="10" type="ORF">AMR53_02460</name>
</gene>
<reference evidence="10 11" key="1">
    <citation type="submission" date="2015-08" db="EMBL/GenBank/DDBJ databases">
        <title>Thermococcus thioreducens DSM 14981 genome sequencing.</title>
        <authorList>
            <person name="Hong S.-J."/>
            <person name="Kim M.-C."/>
            <person name="Shin J.-H."/>
        </authorList>
    </citation>
    <scope>NUCLEOTIDE SEQUENCE [LARGE SCALE GENOMIC DNA]</scope>
    <source>
        <strain evidence="10 11">DSM 14981</strain>
    </source>
</reference>
<keyword evidence="12" id="KW-1185">Reference proteome</keyword>
<dbReference type="InterPro" id="IPR046357">
    <property type="entry name" value="PPIase_dom_sf"/>
</dbReference>
<protein>
    <recommendedName>
        <fullName evidence="3 6">peptidylprolyl isomerase</fullName>
        <ecNumber evidence="3 6">5.2.1.8</ecNumber>
    </recommendedName>
</protein>
<name>A0A0Q2RGD6_9EURY</name>
<feature type="compositionally biased region" description="Acidic residues" evidence="7">
    <location>
        <begin position="240"/>
        <end position="251"/>
    </location>
</feature>
<dbReference type="SUPFAM" id="SSF54534">
    <property type="entry name" value="FKBP-like"/>
    <property type="match status" value="1"/>
</dbReference>
<dbReference type="OrthoDB" id="8615at2157"/>
<evidence type="ECO:0000256" key="1">
    <source>
        <dbReference type="ARBA" id="ARBA00000971"/>
    </source>
</evidence>
<feature type="region of interest" description="Disordered" evidence="7">
    <location>
        <begin position="234"/>
        <end position="362"/>
    </location>
</feature>
<organism evidence="10 11">
    <name type="scientific">Thermococcus thioreducens</name>
    <dbReference type="NCBI Taxonomy" id="277988"/>
    <lineage>
        <taxon>Archaea</taxon>
        <taxon>Methanobacteriati</taxon>
        <taxon>Methanobacteriota</taxon>
        <taxon>Thermococci</taxon>
        <taxon>Thermococcales</taxon>
        <taxon>Thermococcaceae</taxon>
        <taxon>Thermococcus</taxon>
    </lineage>
</organism>
<evidence type="ECO:0000256" key="3">
    <source>
        <dbReference type="ARBA" id="ARBA00013194"/>
    </source>
</evidence>
<dbReference type="KEGG" id="ttd:A3L14_05455"/>
<dbReference type="InterPro" id="IPR001179">
    <property type="entry name" value="PPIase_FKBP_dom"/>
</dbReference>
<evidence type="ECO:0000313" key="10">
    <source>
        <dbReference type="EMBL" id="KQH83102.1"/>
    </source>
</evidence>
<evidence type="ECO:0000256" key="7">
    <source>
        <dbReference type="SAM" id="MobiDB-lite"/>
    </source>
</evidence>